<accession>A0A5B9MR98</accession>
<keyword evidence="4" id="KW-0732">Signal</keyword>
<evidence type="ECO:0000256" key="1">
    <source>
        <dbReference type="ARBA" id="ARBA00001913"/>
    </source>
</evidence>
<evidence type="ECO:0000259" key="7">
    <source>
        <dbReference type="Pfam" id="PF00884"/>
    </source>
</evidence>
<dbReference type="AlphaFoldDB" id="A0A5B9MR98"/>
<keyword evidence="3" id="KW-0479">Metal-binding</keyword>
<dbReference type="PANTHER" id="PTHR42693">
    <property type="entry name" value="ARYLSULFATASE FAMILY MEMBER"/>
    <property type="match status" value="1"/>
</dbReference>
<evidence type="ECO:0000256" key="5">
    <source>
        <dbReference type="ARBA" id="ARBA00022801"/>
    </source>
</evidence>
<dbReference type="Gene3D" id="3.40.720.10">
    <property type="entry name" value="Alkaline Phosphatase, subunit A"/>
    <property type="match status" value="1"/>
</dbReference>
<dbReference type="KEGG" id="smam:Mal15_65260"/>
<dbReference type="InterPro" id="IPR000917">
    <property type="entry name" value="Sulfatase_N"/>
</dbReference>
<dbReference type="EC" id="3.1.6.1" evidence="8"/>
<evidence type="ECO:0000256" key="2">
    <source>
        <dbReference type="ARBA" id="ARBA00008779"/>
    </source>
</evidence>
<dbReference type="InterPro" id="IPR050738">
    <property type="entry name" value="Sulfatase"/>
</dbReference>
<dbReference type="EMBL" id="CP036264">
    <property type="protein sequence ID" value="QEG02405.1"/>
    <property type="molecule type" value="Genomic_DNA"/>
</dbReference>
<comment type="similarity">
    <text evidence="2">Belongs to the sulfatase family.</text>
</comment>
<evidence type="ECO:0000256" key="6">
    <source>
        <dbReference type="ARBA" id="ARBA00022837"/>
    </source>
</evidence>
<organism evidence="8 9">
    <name type="scientific">Stieleria maiorica</name>
    <dbReference type="NCBI Taxonomy" id="2795974"/>
    <lineage>
        <taxon>Bacteria</taxon>
        <taxon>Pseudomonadati</taxon>
        <taxon>Planctomycetota</taxon>
        <taxon>Planctomycetia</taxon>
        <taxon>Pirellulales</taxon>
        <taxon>Pirellulaceae</taxon>
        <taxon>Stieleria</taxon>
    </lineage>
</organism>
<dbReference type="GO" id="GO:0046872">
    <property type="term" value="F:metal ion binding"/>
    <property type="evidence" value="ECO:0007669"/>
    <property type="project" value="UniProtKB-KW"/>
</dbReference>
<keyword evidence="6" id="KW-0106">Calcium</keyword>
<dbReference type="PROSITE" id="PS00149">
    <property type="entry name" value="SULFATASE_2"/>
    <property type="match status" value="1"/>
</dbReference>
<dbReference type="InterPro" id="IPR024607">
    <property type="entry name" value="Sulfatase_CS"/>
</dbReference>
<protein>
    <submittedName>
        <fullName evidence="8">Arylsulfatase</fullName>
        <ecNumber evidence="8">3.1.6.1</ecNumber>
    </submittedName>
</protein>
<evidence type="ECO:0000313" key="8">
    <source>
        <dbReference type="EMBL" id="QEG02405.1"/>
    </source>
</evidence>
<dbReference type="GO" id="GO:0004065">
    <property type="term" value="F:arylsulfatase activity"/>
    <property type="evidence" value="ECO:0007669"/>
    <property type="project" value="UniProtKB-EC"/>
</dbReference>
<dbReference type="SUPFAM" id="SSF53649">
    <property type="entry name" value="Alkaline phosphatase-like"/>
    <property type="match status" value="1"/>
</dbReference>
<comment type="cofactor">
    <cofactor evidence="1">
        <name>Ca(2+)</name>
        <dbReference type="ChEBI" id="CHEBI:29108"/>
    </cofactor>
</comment>
<keyword evidence="9" id="KW-1185">Reference proteome</keyword>
<name>A0A5B9MR98_9BACT</name>
<evidence type="ECO:0000256" key="3">
    <source>
        <dbReference type="ARBA" id="ARBA00022723"/>
    </source>
</evidence>
<dbReference type="Gene3D" id="3.30.1120.10">
    <property type="match status" value="1"/>
</dbReference>
<evidence type="ECO:0000256" key="4">
    <source>
        <dbReference type="ARBA" id="ARBA00022729"/>
    </source>
</evidence>
<dbReference type="PANTHER" id="PTHR42693:SF42">
    <property type="entry name" value="ARYLSULFATASE G"/>
    <property type="match status" value="1"/>
</dbReference>
<gene>
    <name evidence="8" type="primary">atsA_83</name>
    <name evidence="8" type="ORF">Mal15_65260</name>
</gene>
<keyword evidence="5 8" id="KW-0378">Hydrolase</keyword>
<reference evidence="8 9" key="1">
    <citation type="submission" date="2019-02" db="EMBL/GenBank/DDBJ databases">
        <title>Planctomycetal bacteria perform biofilm scaping via a novel small molecule.</title>
        <authorList>
            <person name="Jeske O."/>
            <person name="Boedeker C."/>
            <person name="Wiegand S."/>
            <person name="Breitling P."/>
            <person name="Kallscheuer N."/>
            <person name="Jogler M."/>
            <person name="Rohde M."/>
            <person name="Petersen J."/>
            <person name="Medema M.H."/>
            <person name="Surup F."/>
            <person name="Jogler C."/>
        </authorList>
    </citation>
    <scope>NUCLEOTIDE SEQUENCE [LARGE SCALE GENOMIC DNA]</scope>
    <source>
        <strain evidence="8 9">Mal15</strain>
    </source>
</reference>
<dbReference type="Proteomes" id="UP000321353">
    <property type="component" value="Chromosome"/>
</dbReference>
<feature type="domain" description="Sulfatase N-terminal" evidence="7">
    <location>
        <begin position="3"/>
        <end position="324"/>
    </location>
</feature>
<proteinExistence type="inferred from homology"/>
<dbReference type="Pfam" id="PF00884">
    <property type="entry name" value="Sulfatase"/>
    <property type="match status" value="1"/>
</dbReference>
<sequence length="468" mass="52661">MPVLEMPNIERLAREGMKFRNAYASPQCSPSRVCVQTGQSSPRSGYTVYMNSRGQDYYDESRMYKNFPVVGCVSDQTIDPDTVTIPEALAPLGYVSAHVGKWHMRGNPGDEGYVLHDGNTDNKPGNTLASFAKEGEAKPRRIPEKLTDPKLMFSTTAKAIGFMEQQVAAGNPFYLQISHYAMHAGSECLPATREKYANHPLVEDWYKANNKDKDTVRLGDDPAVWLGMGEDLDGRIGAVLEKIEALGIEDNTYVVLVSDNGYRHKELLLDPELKQPHHGAKWWVWQGGIRVPMIVKGPGIKAGSEFNGNVVNYDFLPTFVDWAGGDSSMLMNIDGVSLAPYMAGQPPTEAFLNRNLYFHYPHYRTTMPHSAVVSGNRKLLHFYERPDIPMLFDLSDDIGEVHNIAATHPEEHRRLYDEMMQYFDEVGARIPKRNPDYDPATYKGSKEYSARVQWGPFTGSRQLEADER</sequence>
<evidence type="ECO:0000313" key="9">
    <source>
        <dbReference type="Proteomes" id="UP000321353"/>
    </source>
</evidence>
<dbReference type="InterPro" id="IPR017850">
    <property type="entry name" value="Alkaline_phosphatase_core_sf"/>
</dbReference>